<dbReference type="Pfam" id="PF00583">
    <property type="entry name" value="Acetyltransf_1"/>
    <property type="match status" value="1"/>
</dbReference>
<dbReference type="PROSITE" id="PS51186">
    <property type="entry name" value="GNAT"/>
    <property type="match status" value="1"/>
</dbReference>
<dbReference type="InterPro" id="IPR000182">
    <property type="entry name" value="GNAT_dom"/>
</dbReference>
<reference evidence="3" key="1">
    <citation type="journal article" date="2015" name="PLoS Genet.">
        <title>The dynamic genome and transcriptome of the human fungal pathogen Blastomyces and close relative Emmonsia.</title>
        <authorList>
            <person name="Munoz J.F."/>
            <person name="Gauthier G.M."/>
            <person name="Desjardins C.A."/>
            <person name="Gallo J.E."/>
            <person name="Holder J."/>
            <person name="Sullivan T.D."/>
            <person name="Marty A.J."/>
            <person name="Carmen J.C."/>
            <person name="Chen Z."/>
            <person name="Ding L."/>
            <person name="Gujja S."/>
            <person name="Magrini V."/>
            <person name="Misas E."/>
            <person name="Mitreva M."/>
            <person name="Priest M."/>
            <person name="Saif S."/>
            <person name="Whiston E.A."/>
            <person name="Young S."/>
            <person name="Zeng Q."/>
            <person name="Goldman W.E."/>
            <person name="Mardis E.R."/>
            <person name="Taylor J.W."/>
            <person name="McEwen J.G."/>
            <person name="Clay O.K."/>
            <person name="Klein B.S."/>
            <person name="Cuomo C.A."/>
        </authorList>
    </citation>
    <scope>NUCLEOTIDE SEQUENCE [LARGE SCALE GENOMIC DNA]</scope>
    <source>
        <strain evidence="3">UAMH 3008</strain>
    </source>
</reference>
<dbReference type="GO" id="GO:0016747">
    <property type="term" value="F:acyltransferase activity, transferring groups other than amino-acyl groups"/>
    <property type="evidence" value="ECO:0007669"/>
    <property type="project" value="InterPro"/>
</dbReference>
<dbReference type="VEuPathDB" id="FungiDB:EMCG_06865"/>
<dbReference type="Gene3D" id="3.40.630.30">
    <property type="match status" value="1"/>
</dbReference>
<name>A0A0G2IAF2_9EURO</name>
<proteinExistence type="predicted"/>
<dbReference type="PANTHER" id="PTHR42791:SF17">
    <property type="entry name" value="ACETYLTRANSFERASE, GNAT FAMILY FAMILY (AFU_ORTHOLOGUE AFUA_8G05690)"/>
    <property type="match status" value="1"/>
</dbReference>
<organism evidence="2 3">
    <name type="scientific">[Emmonsia] crescens</name>
    <dbReference type="NCBI Taxonomy" id="73230"/>
    <lineage>
        <taxon>Eukaryota</taxon>
        <taxon>Fungi</taxon>
        <taxon>Dikarya</taxon>
        <taxon>Ascomycota</taxon>
        <taxon>Pezizomycotina</taxon>
        <taxon>Eurotiomycetes</taxon>
        <taxon>Eurotiomycetidae</taxon>
        <taxon>Onygenales</taxon>
        <taxon>Ajellomycetaceae</taxon>
        <taxon>Emergomyces</taxon>
    </lineage>
</organism>
<dbReference type="EMBL" id="LCZI01000242">
    <property type="protein sequence ID" value="KKZ67488.1"/>
    <property type="molecule type" value="Genomic_DNA"/>
</dbReference>
<dbReference type="AlphaFoldDB" id="A0A0G2IAF2"/>
<evidence type="ECO:0000313" key="3">
    <source>
        <dbReference type="Proteomes" id="UP000034164"/>
    </source>
</evidence>
<evidence type="ECO:0000259" key="1">
    <source>
        <dbReference type="PROSITE" id="PS51186"/>
    </source>
</evidence>
<protein>
    <recommendedName>
        <fullName evidence="1">N-acetyltransferase domain-containing protein</fullName>
    </recommendedName>
</protein>
<dbReference type="SUPFAM" id="SSF55729">
    <property type="entry name" value="Acyl-CoA N-acyltransferases (Nat)"/>
    <property type="match status" value="1"/>
</dbReference>
<sequence length="229" mass="26250">MGLIVLPATISDITSIYDVYFAAFNGDIILDILYPQGVDAELRKAHTANTLQWWHGVTVHHAFKCVDTDTGKIVGMAVWDVYWRERTDEERQKPTIPWLEGAERERAEAFLEPMWKMREKLLGERRHVYCVLLAVHPEHQRRGIGKLLMDWGLDVGEKLQLPVYLESTRAGLPLYTKLGFERLSKGALLKSEVTHFASDVEAPLMVNMPSAAREMRFEEWAEKGYPPLS</sequence>
<feature type="domain" description="N-acetyltransferase" evidence="1">
    <location>
        <begin position="3"/>
        <end position="207"/>
    </location>
</feature>
<dbReference type="OrthoDB" id="2744543at2759"/>
<evidence type="ECO:0000313" key="2">
    <source>
        <dbReference type="EMBL" id="KKZ67488.1"/>
    </source>
</evidence>
<dbReference type="CDD" id="cd04301">
    <property type="entry name" value="NAT_SF"/>
    <property type="match status" value="1"/>
</dbReference>
<comment type="caution">
    <text evidence="2">The sequence shown here is derived from an EMBL/GenBank/DDBJ whole genome shotgun (WGS) entry which is preliminary data.</text>
</comment>
<dbReference type="PANTHER" id="PTHR42791">
    <property type="entry name" value="GNAT FAMILY ACETYLTRANSFERASE"/>
    <property type="match status" value="1"/>
</dbReference>
<dbReference type="InterPro" id="IPR016181">
    <property type="entry name" value="Acyl_CoA_acyltransferase"/>
</dbReference>
<dbReference type="Proteomes" id="UP000034164">
    <property type="component" value="Unassembled WGS sequence"/>
</dbReference>
<gene>
    <name evidence="2" type="ORF">EMCG_06865</name>
</gene>
<dbReference type="InterPro" id="IPR052523">
    <property type="entry name" value="Trichothecene_AcTrans"/>
</dbReference>
<accession>A0A0G2IAF2</accession>